<sequence length="363" mass="40775">MPSRFHILGGINDPSLKHIYLSSLPQELQDDVQRRLDTSGKSIADTTLGEIHMYTIGALDKLCATQKKGHYAKNCPMAKSTKLVCQLEQVANDVPSDVDLESIFSEQEGVDNNTTFVLHDTDSAFSSDTSKFSDSDVLDSYQAIQVDSSSGPHVPIQILPERFSKPIDAIAYIDIGSHTIMMNPKVLPPTAWKPYFRYFKAADVLPFGLKTAPSLFQKAVTRIFYPLLHSALLYIDDILLFSPDENSHSHLLYQFHHIVDQHGIMLSEKKNVIGQWQIDFLGMHISDGQYRLGPHLVVQLLDFPDSHLTTKQVQQFLGIVNSIRDFLHQVSRYTSVLSSLLKKTPPPWDSSHTDTVTKLKVMA</sequence>
<dbReference type="Gene3D" id="3.30.70.270">
    <property type="match status" value="2"/>
</dbReference>
<organism evidence="2 3">
    <name type="scientific">Acer negundo</name>
    <name type="common">Box elder</name>
    <dbReference type="NCBI Taxonomy" id="4023"/>
    <lineage>
        <taxon>Eukaryota</taxon>
        <taxon>Viridiplantae</taxon>
        <taxon>Streptophyta</taxon>
        <taxon>Embryophyta</taxon>
        <taxon>Tracheophyta</taxon>
        <taxon>Spermatophyta</taxon>
        <taxon>Magnoliopsida</taxon>
        <taxon>eudicotyledons</taxon>
        <taxon>Gunneridae</taxon>
        <taxon>Pentapetalae</taxon>
        <taxon>rosids</taxon>
        <taxon>malvids</taxon>
        <taxon>Sapindales</taxon>
        <taxon>Sapindaceae</taxon>
        <taxon>Hippocastanoideae</taxon>
        <taxon>Acereae</taxon>
        <taxon>Acer</taxon>
    </lineage>
</organism>
<name>A0AAD5IMA5_ACENE</name>
<protein>
    <recommendedName>
        <fullName evidence="1">Reverse transcriptase domain-containing protein</fullName>
    </recommendedName>
</protein>
<evidence type="ECO:0000313" key="2">
    <source>
        <dbReference type="EMBL" id="KAI9169507.1"/>
    </source>
</evidence>
<dbReference type="InterPro" id="IPR000477">
    <property type="entry name" value="RT_dom"/>
</dbReference>
<evidence type="ECO:0000313" key="3">
    <source>
        <dbReference type="Proteomes" id="UP001064489"/>
    </source>
</evidence>
<dbReference type="PANTHER" id="PTHR33064:SF37">
    <property type="entry name" value="RIBONUCLEASE H"/>
    <property type="match status" value="1"/>
</dbReference>
<dbReference type="InterPro" id="IPR043502">
    <property type="entry name" value="DNA/RNA_pol_sf"/>
</dbReference>
<dbReference type="SUPFAM" id="SSF56672">
    <property type="entry name" value="DNA/RNA polymerases"/>
    <property type="match status" value="1"/>
</dbReference>
<comment type="caution">
    <text evidence="2">The sequence shown here is derived from an EMBL/GenBank/DDBJ whole genome shotgun (WGS) entry which is preliminary data.</text>
</comment>
<dbReference type="AlphaFoldDB" id="A0AAD5IMA5"/>
<proteinExistence type="predicted"/>
<dbReference type="PROSITE" id="PS50878">
    <property type="entry name" value="RT_POL"/>
    <property type="match status" value="1"/>
</dbReference>
<dbReference type="InterPro" id="IPR051320">
    <property type="entry name" value="Viral_Replic_Matur_Polypro"/>
</dbReference>
<dbReference type="Pfam" id="PF00078">
    <property type="entry name" value="RVT_1"/>
    <property type="match status" value="1"/>
</dbReference>
<accession>A0AAD5IMA5</accession>
<reference evidence="2" key="1">
    <citation type="journal article" date="2022" name="Plant J.">
        <title>Strategies of tolerance reflected in two North American maple genomes.</title>
        <authorList>
            <person name="McEvoy S.L."/>
            <person name="Sezen U.U."/>
            <person name="Trouern-Trend A."/>
            <person name="McMahon S.M."/>
            <person name="Schaberg P.G."/>
            <person name="Yang J."/>
            <person name="Wegrzyn J.L."/>
            <person name="Swenson N.G."/>
        </authorList>
    </citation>
    <scope>NUCLEOTIDE SEQUENCE</scope>
    <source>
        <strain evidence="2">91603</strain>
    </source>
</reference>
<feature type="domain" description="Reverse transcriptase" evidence="1">
    <location>
        <begin position="1"/>
        <end position="285"/>
    </location>
</feature>
<gene>
    <name evidence="2" type="ORF">LWI28_013325</name>
</gene>
<keyword evidence="3" id="KW-1185">Reference proteome</keyword>
<evidence type="ECO:0000259" key="1">
    <source>
        <dbReference type="PROSITE" id="PS50878"/>
    </source>
</evidence>
<dbReference type="InterPro" id="IPR043128">
    <property type="entry name" value="Rev_trsase/Diguanyl_cyclase"/>
</dbReference>
<dbReference type="EMBL" id="JAJSOW010000104">
    <property type="protein sequence ID" value="KAI9169507.1"/>
    <property type="molecule type" value="Genomic_DNA"/>
</dbReference>
<reference evidence="2" key="2">
    <citation type="submission" date="2023-02" db="EMBL/GenBank/DDBJ databases">
        <authorList>
            <person name="Swenson N.G."/>
            <person name="Wegrzyn J.L."/>
            <person name="Mcevoy S.L."/>
        </authorList>
    </citation>
    <scope>NUCLEOTIDE SEQUENCE</scope>
    <source>
        <strain evidence="2">91603</strain>
        <tissue evidence="2">Leaf</tissue>
    </source>
</reference>
<dbReference type="PANTHER" id="PTHR33064">
    <property type="entry name" value="POL PROTEIN"/>
    <property type="match status" value="1"/>
</dbReference>
<dbReference type="Proteomes" id="UP001064489">
    <property type="component" value="Chromosome 7"/>
</dbReference>